<proteinExistence type="predicted"/>
<comment type="caution">
    <text evidence="3">The sequence shown here is derived from an EMBL/GenBank/DDBJ whole genome shotgun (WGS) entry which is preliminary data.</text>
</comment>
<dbReference type="EMBL" id="JAZDWU010000007">
    <property type="protein sequence ID" value="KAK9996878.1"/>
    <property type="molecule type" value="Genomic_DNA"/>
</dbReference>
<reference evidence="3 4" key="1">
    <citation type="submission" date="2024-01" db="EMBL/GenBank/DDBJ databases">
        <title>A telomere-to-telomere, gap-free genome of sweet tea (Lithocarpus litseifolius).</title>
        <authorList>
            <person name="Zhou J."/>
        </authorList>
    </citation>
    <scope>NUCLEOTIDE SEQUENCE [LARGE SCALE GENOMIC DNA]</scope>
    <source>
        <strain evidence="3">Zhou-2022a</strain>
        <tissue evidence="3">Leaf</tissue>
    </source>
</reference>
<evidence type="ECO:0000256" key="2">
    <source>
        <dbReference type="SAM" id="MobiDB-lite"/>
    </source>
</evidence>
<feature type="region of interest" description="Disordered" evidence="2">
    <location>
        <begin position="284"/>
        <end position="312"/>
    </location>
</feature>
<name>A0AAW2CFL7_9ROSI</name>
<accession>A0AAW2CFL7</accession>
<gene>
    <name evidence="3" type="ORF">SO802_021564</name>
</gene>
<evidence type="ECO:0000313" key="4">
    <source>
        <dbReference type="Proteomes" id="UP001459277"/>
    </source>
</evidence>
<keyword evidence="4" id="KW-1185">Reference proteome</keyword>
<keyword evidence="1" id="KW-0175">Coiled coil</keyword>
<organism evidence="3 4">
    <name type="scientific">Lithocarpus litseifolius</name>
    <dbReference type="NCBI Taxonomy" id="425828"/>
    <lineage>
        <taxon>Eukaryota</taxon>
        <taxon>Viridiplantae</taxon>
        <taxon>Streptophyta</taxon>
        <taxon>Embryophyta</taxon>
        <taxon>Tracheophyta</taxon>
        <taxon>Spermatophyta</taxon>
        <taxon>Magnoliopsida</taxon>
        <taxon>eudicotyledons</taxon>
        <taxon>Gunneridae</taxon>
        <taxon>Pentapetalae</taxon>
        <taxon>rosids</taxon>
        <taxon>fabids</taxon>
        <taxon>Fagales</taxon>
        <taxon>Fagaceae</taxon>
        <taxon>Lithocarpus</taxon>
    </lineage>
</organism>
<feature type="coiled-coil region" evidence="1">
    <location>
        <begin position="163"/>
        <end position="208"/>
    </location>
</feature>
<evidence type="ECO:0000256" key="1">
    <source>
        <dbReference type="SAM" id="Coils"/>
    </source>
</evidence>
<dbReference type="AlphaFoldDB" id="A0AAW2CFL7"/>
<dbReference type="Proteomes" id="UP001459277">
    <property type="component" value="Unassembled WGS sequence"/>
</dbReference>
<sequence>MSEVRSNELETGLLSSDNLVGVKADTAVSVPWEVRAFHALGEAYNLDDEALSRFPVHPFIMKLLARFDIAPGQLMPNSWRIVINCMEIWLVTTEGDMIKRPRLTDKGKKKVDSHLSIVWDDAGVAMERAHEVVTTEDLKVFLGVPSNEVVALHIHKLVQEAKVASVMSRMEALEAENSKLKKDLIIAMDEANTIKEKAKTLSDDLRAERQLTLEKDEQLLAAMEKLKTIAAKAVEAFQQIDEYNTVLFNWYFKGFELLRRYFVKHPTRVDLENLDLEEVDKEMAVDVASQSSSPEGDAPKSAPTGGDAAANV</sequence>
<protein>
    <submittedName>
        <fullName evidence="3">Uncharacterized protein</fullName>
    </submittedName>
</protein>
<evidence type="ECO:0000313" key="3">
    <source>
        <dbReference type="EMBL" id="KAK9996878.1"/>
    </source>
</evidence>